<dbReference type="SMART" id="SM00558">
    <property type="entry name" value="JmjC"/>
    <property type="match status" value="1"/>
</dbReference>
<protein>
    <recommendedName>
        <fullName evidence="3">JmjC domain-containing protein</fullName>
    </recommendedName>
</protein>
<comment type="similarity">
    <text evidence="1">Belongs to the JARID1 histone demethylase family.</text>
</comment>
<dbReference type="RefSeq" id="XP_001418043.1">
    <property type="nucleotide sequence ID" value="XM_001418006.1"/>
</dbReference>
<dbReference type="InterPro" id="IPR041667">
    <property type="entry name" value="Cupin_8"/>
</dbReference>
<organism evidence="4 5">
    <name type="scientific">Ostreococcus lucimarinus (strain CCE9901)</name>
    <dbReference type="NCBI Taxonomy" id="436017"/>
    <lineage>
        <taxon>Eukaryota</taxon>
        <taxon>Viridiplantae</taxon>
        <taxon>Chlorophyta</taxon>
        <taxon>Mamiellophyceae</taxon>
        <taxon>Mamiellales</taxon>
        <taxon>Bathycoccaceae</taxon>
        <taxon>Ostreococcus</taxon>
    </lineage>
</organism>
<dbReference type="GeneID" id="5002118"/>
<evidence type="ECO:0000313" key="5">
    <source>
        <dbReference type="Proteomes" id="UP000001568"/>
    </source>
</evidence>
<dbReference type="SUPFAM" id="SSF51197">
    <property type="entry name" value="Clavaminate synthase-like"/>
    <property type="match status" value="1"/>
</dbReference>
<dbReference type="PROSITE" id="PS51184">
    <property type="entry name" value="JMJC"/>
    <property type="match status" value="1"/>
</dbReference>
<dbReference type="Gene3D" id="2.60.120.10">
    <property type="entry name" value="Jelly Rolls"/>
    <property type="match status" value="2"/>
</dbReference>
<name>A4RXS1_OSTLU</name>
<sequence>MSHQSRSGAKRRKIAVGDDPLLRAFLNQYAGCAVPDHGNPPQIDRVRYASLDADAFETKYVLGRRPVILTDALSDESDLAGANMWTNAFLRDACGGDASTSRVESRDEGANERFGRGKYKSMTFDAFMDKYEARDGGWYLSAGGKAEPFAAPGRLLASETAKSSKGKLPLRPKGVPRSLVPADVNLWMGRNSTSTSSGLHHDYHDNLYVLVRGEKTFKVFSPRDAGRMYTTGKICWVHENGLINYKGASTLQDGDVALATGESALEFRLRKARGDEDEDEPAIGSSDDDFADFDGVDDYDELNQTPEPSDDDSAEEEKRKDDDDEEDPPSFSRIDYDRLDEFPLFKTASAMEFTVKAGEALYLPTGWFHDVSSRDAGEGHVAFNYWFHPPPLGEAWEGRRALWEEDFQRSVLPKFQ</sequence>
<proteinExistence type="inferred from homology"/>
<dbReference type="Proteomes" id="UP000001568">
    <property type="component" value="Chromosome 5"/>
</dbReference>
<accession>A4RXS1</accession>
<gene>
    <name evidence="4" type="ORF">OSTLU_87326</name>
</gene>
<dbReference type="eggNOG" id="KOG2508">
    <property type="taxonomic scope" value="Eukaryota"/>
</dbReference>
<feature type="region of interest" description="Disordered" evidence="2">
    <location>
        <begin position="271"/>
        <end position="334"/>
    </location>
</feature>
<keyword evidence="5" id="KW-1185">Reference proteome</keyword>
<dbReference type="EMBL" id="CP000585">
    <property type="protein sequence ID" value="ABO96336.1"/>
    <property type="molecule type" value="Genomic_DNA"/>
</dbReference>
<dbReference type="KEGG" id="olu:OSTLU_87326"/>
<dbReference type="OrthoDB" id="415358at2759"/>
<evidence type="ECO:0000313" key="4">
    <source>
        <dbReference type="EMBL" id="ABO96336.1"/>
    </source>
</evidence>
<dbReference type="HOGENOM" id="CLU_017405_1_0_1"/>
<dbReference type="InterPro" id="IPR003347">
    <property type="entry name" value="JmjC_dom"/>
</dbReference>
<evidence type="ECO:0000256" key="2">
    <source>
        <dbReference type="SAM" id="MobiDB-lite"/>
    </source>
</evidence>
<dbReference type="AlphaFoldDB" id="A4RXS1"/>
<dbReference type="Gramene" id="ABO96336">
    <property type="protein sequence ID" value="ABO96336"/>
    <property type="gene ID" value="OSTLU_87326"/>
</dbReference>
<dbReference type="PANTHER" id="PTHR12461">
    <property type="entry name" value="HYPOXIA-INDUCIBLE FACTOR 1 ALPHA INHIBITOR-RELATED"/>
    <property type="match status" value="1"/>
</dbReference>
<evidence type="ECO:0000256" key="1">
    <source>
        <dbReference type="ARBA" id="ARBA00006801"/>
    </source>
</evidence>
<dbReference type="PANTHER" id="PTHR12461:SF100">
    <property type="entry name" value="JMJC DOMAIN-CONTAINING PROTEIN 4"/>
    <property type="match status" value="1"/>
</dbReference>
<feature type="domain" description="JmjC" evidence="3">
    <location>
        <begin position="148"/>
        <end position="415"/>
    </location>
</feature>
<feature type="compositionally biased region" description="Acidic residues" evidence="2">
    <location>
        <begin position="275"/>
        <end position="301"/>
    </location>
</feature>
<dbReference type="OMA" id="ANVNVWM"/>
<dbReference type="Pfam" id="PF13621">
    <property type="entry name" value="Cupin_8"/>
    <property type="match status" value="1"/>
</dbReference>
<evidence type="ECO:0000259" key="3">
    <source>
        <dbReference type="PROSITE" id="PS51184"/>
    </source>
</evidence>
<dbReference type="InterPro" id="IPR014710">
    <property type="entry name" value="RmlC-like_jellyroll"/>
</dbReference>
<reference evidence="4 5" key="1">
    <citation type="journal article" date="2007" name="Proc. Natl. Acad. Sci. U.S.A.">
        <title>The tiny eukaryote Ostreococcus provides genomic insights into the paradox of plankton speciation.</title>
        <authorList>
            <person name="Palenik B."/>
            <person name="Grimwood J."/>
            <person name="Aerts A."/>
            <person name="Rouze P."/>
            <person name="Salamov A."/>
            <person name="Putnam N."/>
            <person name="Dupont C."/>
            <person name="Jorgensen R."/>
            <person name="Derelle E."/>
            <person name="Rombauts S."/>
            <person name="Zhou K."/>
            <person name="Otillar R."/>
            <person name="Merchant S.S."/>
            <person name="Podell S."/>
            <person name="Gaasterland T."/>
            <person name="Napoli C."/>
            <person name="Gendler K."/>
            <person name="Manuell A."/>
            <person name="Tai V."/>
            <person name="Vallon O."/>
            <person name="Piganeau G."/>
            <person name="Jancek S."/>
            <person name="Heijde M."/>
            <person name="Jabbari K."/>
            <person name="Bowler C."/>
            <person name="Lohr M."/>
            <person name="Robbens S."/>
            <person name="Werner G."/>
            <person name="Dubchak I."/>
            <person name="Pazour G.J."/>
            <person name="Ren Q."/>
            <person name="Paulsen I."/>
            <person name="Delwiche C."/>
            <person name="Schmutz J."/>
            <person name="Rokhsar D."/>
            <person name="Van de Peer Y."/>
            <person name="Moreau H."/>
            <person name="Grigoriev I.V."/>
        </authorList>
    </citation>
    <scope>NUCLEOTIDE SEQUENCE [LARGE SCALE GENOMIC DNA]</scope>
    <source>
        <strain evidence="4 5">CCE9901</strain>
    </source>
</reference>